<evidence type="ECO:0000259" key="7">
    <source>
        <dbReference type="PROSITE" id="PS51369"/>
    </source>
</evidence>
<protein>
    <recommendedName>
        <fullName evidence="7">TCP domain-containing protein</fullName>
    </recommendedName>
</protein>
<dbReference type="GO" id="GO:0005634">
    <property type="term" value="C:nucleus"/>
    <property type="evidence" value="ECO:0007669"/>
    <property type="project" value="UniProtKB-SubCell"/>
</dbReference>
<keyword evidence="2" id="KW-0805">Transcription regulation</keyword>
<evidence type="ECO:0000313" key="8">
    <source>
        <dbReference type="EMBL" id="KAF5930999.1"/>
    </source>
</evidence>
<organism evidence="8 9">
    <name type="scientific">Camellia sinensis</name>
    <name type="common">Tea plant</name>
    <name type="synonym">Thea sinensis</name>
    <dbReference type="NCBI Taxonomy" id="4442"/>
    <lineage>
        <taxon>Eukaryota</taxon>
        <taxon>Viridiplantae</taxon>
        <taxon>Streptophyta</taxon>
        <taxon>Embryophyta</taxon>
        <taxon>Tracheophyta</taxon>
        <taxon>Spermatophyta</taxon>
        <taxon>Magnoliopsida</taxon>
        <taxon>eudicotyledons</taxon>
        <taxon>Gunneridae</taxon>
        <taxon>Pentapetalae</taxon>
        <taxon>asterids</taxon>
        <taxon>Ericales</taxon>
        <taxon>Theaceae</taxon>
        <taxon>Camellia</taxon>
    </lineage>
</organism>
<feature type="domain" description="TCP" evidence="7">
    <location>
        <begin position="27"/>
        <end position="81"/>
    </location>
</feature>
<feature type="region of interest" description="Disordered" evidence="6">
    <location>
        <begin position="180"/>
        <end position="200"/>
    </location>
</feature>
<evidence type="ECO:0000256" key="5">
    <source>
        <dbReference type="ARBA" id="ARBA00023242"/>
    </source>
</evidence>
<evidence type="ECO:0000256" key="2">
    <source>
        <dbReference type="ARBA" id="ARBA00023015"/>
    </source>
</evidence>
<evidence type="ECO:0000313" key="9">
    <source>
        <dbReference type="Proteomes" id="UP000593564"/>
    </source>
</evidence>
<dbReference type="PROSITE" id="PS51369">
    <property type="entry name" value="TCP"/>
    <property type="match status" value="2"/>
</dbReference>
<comment type="caution">
    <text evidence="8">The sequence shown here is derived from an EMBL/GenBank/DDBJ whole genome shotgun (WGS) entry which is preliminary data.</text>
</comment>
<dbReference type="Pfam" id="PF03634">
    <property type="entry name" value="TCP"/>
    <property type="match status" value="2"/>
</dbReference>
<keyword evidence="4" id="KW-0804">Transcription</keyword>
<keyword evidence="5" id="KW-0539">Nucleus</keyword>
<feature type="compositionally biased region" description="Polar residues" evidence="6">
    <location>
        <begin position="1"/>
        <end position="12"/>
    </location>
</feature>
<evidence type="ECO:0000256" key="1">
    <source>
        <dbReference type="ARBA" id="ARBA00004123"/>
    </source>
</evidence>
<feature type="compositionally biased region" description="Basic residues" evidence="6">
    <location>
        <begin position="21"/>
        <end position="35"/>
    </location>
</feature>
<comment type="subcellular location">
    <subcellularLocation>
        <location evidence="1">Nucleus</location>
    </subcellularLocation>
</comment>
<keyword evidence="9" id="KW-1185">Reference proteome</keyword>
<feature type="region of interest" description="Disordered" evidence="6">
    <location>
        <begin position="1"/>
        <end position="35"/>
    </location>
</feature>
<feature type="domain" description="TCP" evidence="7">
    <location>
        <begin position="261"/>
        <end position="315"/>
    </location>
</feature>
<keyword evidence="3" id="KW-0238">DNA-binding</keyword>
<gene>
    <name evidence="8" type="ORF">HYC85_031872</name>
</gene>
<dbReference type="GO" id="GO:0003700">
    <property type="term" value="F:DNA-binding transcription factor activity"/>
    <property type="evidence" value="ECO:0007669"/>
    <property type="project" value="InterPro"/>
</dbReference>
<dbReference type="InterPro" id="IPR017887">
    <property type="entry name" value="TF_TCP_subgr"/>
</dbReference>
<feature type="compositionally biased region" description="Basic residues" evidence="6">
    <location>
        <begin position="249"/>
        <end position="259"/>
    </location>
</feature>
<feature type="compositionally biased region" description="Basic and acidic residues" evidence="6">
    <location>
        <begin position="190"/>
        <end position="200"/>
    </location>
</feature>
<reference evidence="9" key="1">
    <citation type="journal article" date="2020" name="Nat. Commun.">
        <title>Genome assembly of wild tea tree DASZ reveals pedigree and selection history of tea varieties.</title>
        <authorList>
            <person name="Zhang W."/>
            <person name="Zhang Y."/>
            <person name="Qiu H."/>
            <person name="Guo Y."/>
            <person name="Wan H."/>
            <person name="Zhang X."/>
            <person name="Scossa F."/>
            <person name="Alseekh S."/>
            <person name="Zhang Q."/>
            <person name="Wang P."/>
            <person name="Xu L."/>
            <person name="Schmidt M.H."/>
            <person name="Jia X."/>
            <person name="Li D."/>
            <person name="Zhu A."/>
            <person name="Guo F."/>
            <person name="Chen W."/>
            <person name="Ni D."/>
            <person name="Usadel B."/>
            <person name="Fernie A.R."/>
            <person name="Wen W."/>
        </authorList>
    </citation>
    <scope>NUCLEOTIDE SEQUENCE [LARGE SCALE GENOMIC DNA]</scope>
    <source>
        <strain evidence="9">cv. G240</strain>
    </source>
</reference>
<reference evidence="8 9" key="2">
    <citation type="submission" date="2020-07" db="EMBL/GenBank/DDBJ databases">
        <title>Genome assembly of wild tea tree DASZ reveals pedigree and selection history of tea varieties.</title>
        <authorList>
            <person name="Zhang W."/>
        </authorList>
    </citation>
    <scope>NUCLEOTIDE SEQUENCE [LARGE SCALE GENOMIC DNA]</scope>
    <source>
        <strain evidence="9">cv. G240</strain>
        <tissue evidence="8">Leaf</tissue>
    </source>
</reference>
<dbReference type="EMBL" id="JACBKZ010000015">
    <property type="protein sequence ID" value="KAF5930999.1"/>
    <property type="molecule type" value="Genomic_DNA"/>
</dbReference>
<evidence type="ECO:0000256" key="3">
    <source>
        <dbReference type="ARBA" id="ARBA00023125"/>
    </source>
</evidence>
<evidence type="ECO:0000256" key="6">
    <source>
        <dbReference type="SAM" id="MobiDB-lite"/>
    </source>
</evidence>
<dbReference type="InterPro" id="IPR005333">
    <property type="entry name" value="Transcription_factor_TCP"/>
</dbReference>
<dbReference type="Proteomes" id="UP000593564">
    <property type="component" value="Unassembled WGS sequence"/>
</dbReference>
<dbReference type="AlphaFoldDB" id="A0A7J7FRW6"/>
<dbReference type="GO" id="GO:0043565">
    <property type="term" value="F:sequence-specific DNA binding"/>
    <property type="evidence" value="ECO:0007669"/>
    <property type="project" value="TreeGrafter"/>
</dbReference>
<dbReference type="PANTHER" id="PTHR31072">
    <property type="entry name" value="TRANSCRIPTION FACTOR TCP4-RELATED"/>
    <property type="match status" value="1"/>
</dbReference>
<name>A0A7J7FRW6_CAMSI</name>
<dbReference type="PANTHER" id="PTHR31072:SF170">
    <property type="entry name" value="TRANSCRIPTION FACTOR TCP15-RELATED"/>
    <property type="match status" value="1"/>
</dbReference>
<feature type="compositionally biased region" description="Low complexity" evidence="6">
    <location>
        <begin position="239"/>
        <end position="248"/>
    </location>
</feature>
<sequence length="403" mass="45228">MTILSTPSNHLSATKAAISKPTHKKASKDRHVKVNGRDRRVRIPVHCAERIFQLTKVLGHRTSGQTIEWLLQQAEPIVSKILYNTTVPLSDPSSSTPLAAEDAPAPSPENHAFEVFEPGSLSIHDYSFHMNYEAEFSVNEFVNMSFPIDSDDDFDSDSDDDSVFPHLANGYANPVEIRVSSIDLSDDEDTKSNEEDDDKRMREVTNSAIRRAFREYESRRNAPLTAETATRVMEEMTLPSSSKNQPKPKSLKASHCPHKPLKDPHVMVNGRHRRVRLSDKCDERINQLTSRLGHRTKGQTIEWLLYQIRHSINAIFGIDTDLKTSPTPNEAEAMPVLPEITAVSGSGPGLAPTLTSTPPCYSNELVTYSELDLAFEEIEKYFGPFKEEGRENSVRAKWKINAC</sequence>
<feature type="region of interest" description="Disordered" evidence="6">
    <location>
        <begin position="235"/>
        <end position="265"/>
    </location>
</feature>
<accession>A0A7J7FRW6</accession>
<evidence type="ECO:0000256" key="4">
    <source>
        <dbReference type="ARBA" id="ARBA00023163"/>
    </source>
</evidence>
<proteinExistence type="predicted"/>